<feature type="domain" description="STAS" evidence="2">
    <location>
        <begin position="225"/>
        <end position="313"/>
    </location>
</feature>
<feature type="transmembrane region" description="Helical" evidence="1">
    <location>
        <begin position="98"/>
        <end position="115"/>
    </location>
</feature>
<dbReference type="RefSeq" id="WP_015941384.1">
    <property type="nucleotide sequence ID" value="NC_011831.1"/>
</dbReference>
<protein>
    <submittedName>
        <fullName evidence="3">Anti-sigma-factor antagonist</fullName>
    </submittedName>
</protein>
<dbReference type="Proteomes" id="UP000002508">
    <property type="component" value="Chromosome"/>
</dbReference>
<dbReference type="InterPro" id="IPR036513">
    <property type="entry name" value="STAS_dom_sf"/>
</dbReference>
<keyword evidence="4" id="KW-1185">Reference proteome</keyword>
<evidence type="ECO:0000259" key="2">
    <source>
        <dbReference type="PROSITE" id="PS50801"/>
    </source>
</evidence>
<dbReference type="AlphaFoldDB" id="B8G4Q1"/>
<accession>B8G4Q1</accession>
<dbReference type="InterPro" id="IPR002645">
    <property type="entry name" value="STAS_dom"/>
</dbReference>
<keyword evidence="1" id="KW-1133">Transmembrane helix</keyword>
<dbReference type="eggNOG" id="COG1366">
    <property type="taxonomic scope" value="Bacteria"/>
</dbReference>
<dbReference type="InterPro" id="IPR051932">
    <property type="entry name" value="Bact_StressResp_Reg"/>
</dbReference>
<evidence type="ECO:0000256" key="1">
    <source>
        <dbReference type="SAM" id="Phobius"/>
    </source>
</evidence>
<sequence length="342" mass="37208">MSTSQVFLDRFYHRIVRNIALGTLIIAAVAILLTLIVYVLTTNLVIGLVVVIALVTGLGCLATLWLLTHERPLWQAILPFSLAVIGNELVIATWLPELRLAVAPFLAVVILLAGLNRQRAFTIGVMITCVLLIVAIVILGPTTEQQSIPLELLRFLQASSLAALMIAIWAFLDQIIVAQIQALDLADQRAAEAEAARQVAETARYEIAQRAEEQQRLLELVAALELPVLKIDDQVLLAPLVGNLDSRRAEQLRRRILDLVAEQRAHTVIIDITGITIIDTAVAKALIDTAAAIRLLGARTIISGIRPAVAQTLVHLNSGLTDITTAPNPQMALMLSRRFATV</sequence>
<organism evidence="3 4">
    <name type="scientific">Chloroflexus aggregans (strain MD-66 / DSM 9485)</name>
    <dbReference type="NCBI Taxonomy" id="326427"/>
    <lineage>
        <taxon>Bacteria</taxon>
        <taxon>Bacillati</taxon>
        <taxon>Chloroflexota</taxon>
        <taxon>Chloroflexia</taxon>
        <taxon>Chloroflexales</taxon>
        <taxon>Chloroflexineae</taxon>
        <taxon>Chloroflexaceae</taxon>
        <taxon>Chloroflexus</taxon>
    </lineage>
</organism>
<feature type="transmembrane region" description="Helical" evidence="1">
    <location>
        <begin position="73"/>
        <end position="92"/>
    </location>
</feature>
<name>B8G4Q1_CHLAD</name>
<keyword evidence="1" id="KW-0812">Transmembrane</keyword>
<dbReference type="EMBL" id="CP001337">
    <property type="protein sequence ID" value="ACL25527.1"/>
    <property type="molecule type" value="Genomic_DNA"/>
</dbReference>
<dbReference type="Pfam" id="PF01740">
    <property type="entry name" value="STAS"/>
    <property type="match status" value="1"/>
</dbReference>
<dbReference type="PROSITE" id="PS50801">
    <property type="entry name" value="STAS"/>
    <property type="match status" value="1"/>
</dbReference>
<evidence type="ECO:0000313" key="4">
    <source>
        <dbReference type="Proteomes" id="UP000002508"/>
    </source>
</evidence>
<evidence type="ECO:0000313" key="3">
    <source>
        <dbReference type="EMBL" id="ACL25527.1"/>
    </source>
</evidence>
<dbReference type="OrthoDB" id="160428at2"/>
<proteinExistence type="predicted"/>
<gene>
    <name evidence="3" type="ordered locus">Cagg_2659</name>
</gene>
<reference evidence="3" key="1">
    <citation type="submission" date="2008-12" db="EMBL/GenBank/DDBJ databases">
        <title>Complete sequence of Chloroflexus aggregans DSM 9485.</title>
        <authorList>
            <consortium name="US DOE Joint Genome Institute"/>
            <person name="Lucas S."/>
            <person name="Copeland A."/>
            <person name="Lapidus A."/>
            <person name="Glavina del Rio T."/>
            <person name="Dalin E."/>
            <person name="Tice H."/>
            <person name="Pitluck S."/>
            <person name="Foster B."/>
            <person name="Larimer F."/>
            <person name="Land M."/>
            <person name="Hauser L."/>
            <person name="Kyrpides N."/>
            <person name="Mikhailova N."/>
            <person name="Bryant D."/>
            <person name="Richardson P."/>
        </authorList>
    </citation>
    <scope>NUCLEOTIDE SEQUENCE</scope>
    <source>
        <strain evidence="3">DSM 9485</strain>
    </source>
</reference>
<dbReference type="KEGG" id="cag:Cagg_2659"/>
<feature type="transmembrane region" description="Helical" evidence="1">
    <location>
        <begin position="120"/>
        <end position="140"/>
    </location>
</feature>
<feature type="transmembrane region" description="Helical" evidence="1">
    <location>
        <begin position="152"/>
        <end position="172"/>
    </location>
</feature>
<dbReference type="PANTHER" id="PTHR33745:SF1">
    <property type="entry name" value="RSBT ANTAGONIST PROTEIN RSBS"/>
    <property type="match status" value="1"/>
</dbReference>
<keyword evidence="1" id="KW-0472">Membrane</keyword>
<feature type="transmembrane region" description="Helical" evidence="1">
    <location>
        <begin position="20"/>
        <end position="40"/>
    </location>
</feature>
<dbReference type="CDD" id="cd07041">
    <property type="entry name" value="STAS_RsbR_RsbS_like"/>
    <property type="match status" value="1"/>
</dbReference>
<dbReference type="STRING" id="326427.Cagg_2659"/>
<dbReference type="PANTHER" id="PTHR33745">
    <property type="entry name" value="RSBT ANTAGONIST PROTEIN RSBS-RELATED"/>
    <property type="match status" value="1"/>
</dbReference>
<dbReference type="HOGENOM" id="CLU_066001_0_0_0"/>
<dbReference type="SUPFAM" id="SSF52091">
    <property type="entry name" value="SpoIIaa-like"/>
    <property type="match status" value="1"/>
</dbReference>
<dbReference type="Gene3D" id="3.30.750.24">
    <property type="entry name" value="STAS domain"/>
    <property type="match status" value="1"/>
</dbReference>
<feature type="transmembrane region" description="Helical" evidence="1">
    <location>
        <begin position="46"/>
        <end position="66"/>
    </location>
</feature>